<feature type="non-terminal residue" evidence="1">
    <location>
        <position position="1"/>
    </location>
</feature>
<dbReference type="EMBL" id="BARW01018965">
    <property type="protein sequence ID" value="GAI89915.1"/>
    <property type="molecule type" value="Genomic_DNA"/>
</dbReference>
<name>X1TQR9_9ZZZZ</name>
<protein>
    <submittedName>
        <fullName evidence="1">Uncharacterized protein</fullName>
    </submittedName>
</protein>
<sequence>FEPIFLPKETAHLITATTELNVECIAVGALPEREKDFGALTGGEWTREQENTDLELPSNELAQLRMRIVDDLQIEFSNPSPTKQWRTSKAIFYLPQFPTTSAEDFMKQYYFKASEFHVWEKDTPRFDLYAPNGDLATSRIIFNGWRFRVKKIDTPGKITIWVSGWPSGVAS</sequence>
<evidence type="ECO:0000313" key="1">
    <source>
        <dbReference type="EMBL" id="GAI89915.1"/>
    </source>
</evidence>
<proteinExistence type="predicted"/>
<gene>
    <name evidence="1" type="ORF">S12H4_32353</name>
</gene>
<reference evidence="1" key="1">
    <citation type="journal article" date="2014" name="Front. Microbiol.">
        <title>High frequency of phylogenetically diverse reductive dehalogenase-homologous genes in deep subseafloor sedimentary metagenomes.</title>
        <authorList>
            <person name="Kawai M."/>
            <person name="Futagami T."/>
            <person name="Toyoda A."/>
            <person name="Takaki Y."/>
            <person name="Nishi S."/>
            <person name="Hori S."/>
            <person name="Arai W."/>
            <person name="Tsubouchi T."/>
            <person name="Morono Y."/>
            <person name="Uchiyama I."/>
            <person name="Ito T."/>
            <person name="Fujiyama A."/>
            <person name="Inagaki F."/>
            <person name="Takami H."/>
        </authorList>
    </citation>
    <scope>NUCLEOTIDE SEQUENCE</scope>
    <source>
        <strain evidence="1">Expedition CK06-06</strain>
    </source>
</reference>
<comment type="caution">
    <text evidence="1">The sequence shown here is derived from an EMBL/GenBank/DDBJ whole genome shotgun (WGS) entry which is preliminary data.</text>
</comment>
<organism evidence="1">
    <name type="scientific">marine sediment metagenome</name>
    <dbReference type="NCBI Taxonomy" id="412755"/>
    <lineage>
        <taxon>unclassified sequences</taxon>
        <taxon>metagenomes</taxon>
        <taxon>ecological metagenomes</taxon>
    </lineage>
</organism>
<accession>X1TQR9</accession>
<dbReference type="AlphaFoldDB" id="X1TQR9"/>